<evidence type="ECO:0000313" key="6">
    <source>
        <dbReference type="EMBL" id="PKY91836.1"/>
    </source>
</evidence>
<dbReference type="InterPro" id="IPR006343">
    <property type="entry name" value="DnaB/C_C"/>
</dbReference>
<dbReference type="EMBL" id="PKGZ01000002">
    <property type="protein sequence ID" value="PKY91836.1"/>
    <property type="molecule type" value="Genomic_DNA"/>
</dbReference>
<feature type="compositionally biased region" description="Basic and acidic residues" evidence="2">
    <location>
        <begin position="428"/>
        <end position="448"/>
    </location>
</feature>
<sequence length="464" mass="53102">MNNWETLNPREGLRIILHSPFTDWDFKVLSYLYQPIIGAKAFALYMTLLTYLKKGATSSEDLSHAQLMDQLVFSKEDYIRSRHRLEGIGLLNVFMNKKKWEEPQVLYQLLAPVSSDKFFQDAIMSTLLLDHVGEKRFNQLKEQFSLSEYATIKAEDWDNITISFQDAYHQVSSYAKEATASFDTLIHVSSPKQLLDKKQMTFDMKYFVELVRGNFLSENAVTNTVKQMTLSLHQLYGMGEEDLAKFLLQAADIRTNQVDVSYYQSLAVKAAEETSLKASQIQRTEKVPTPPLSPPPLDAASQQLVQLAKAYPPASFARSIKEQKGGYLTAKEGHLLQKLLNQQVIDPGSLNILIHYYLVTENQSSLQANVVEATVNDWAQKGVRSPEQAVQYLNQRAMAIYQKKTAKLQKKKTYGRKTYQEVQPKWLKQKEKTDQKKEVPQKVDEGKTKALEKRIKALQKEDKA</sequence>
<evidence type="ECO:0000259" key="3">
    <source>
        <dbReference type="Pfam" id="PF07261"/>
    </source>
</evidence>
<dbReference type="PATRIC" id="fig|87541.4.peg.1221"/>
<evidence type="ECO:0000313" key="7">
    <source>
        <dbReference type="Proteomes" id="UP000070422"/>
    </source>
</evidence>
<dbReference type="RefSeq" id="WP_060937008.1">
    <property type="nucleotide sequence ID" value="NZ_CP118095.1"/>
</dbReference>
<dbReference type="Proteomes" id="UP000070422">
    <property type="component" value="Unassembled WGS sequence"/>
</dbReference>
<organism evidence="5 7">
    <name type="scientific">Aerococcus christensenii</name>
    <dbReference type="NCBI Taxonomy" id="87541"/>
    <lineage>
        <taxon>Bacteria</taxon>
        <taxon>Bacillati</taxon>
        <taxon>Bacillota</taxon>
        <taxon>Bacilli</taxon>
        <taxon>Lactobacillales</taxon>
        <taxon>Aerococcaceae</taxon>
        <taxon>Aerococcus</taxon>
    </lineage>
</organism>
<proteinExistence type="inferred from homology"/>
<feature type="region of interest" description="Disordered" evidence="2">
    <location>
        <begin position="425"/>
        <end position="448"/>
    </location>
</feature>
<comment type="caution">
    <text evidence="5">The sequence shown here is derived from an EMBL/GenBank/DDBJ whole genome shotgun (WGS) entry which is preliminary data.</text>
</comment>
<name>A0A133XVC0_9LACT</name>
<evidence type="ECO:0000256" key="1">
    <source>
        <dbReference type="ARBA" id="ARBA00093462"/>
    </source>
</evidence>
<comment type="similarity">
    <text evidence="1">Belongs to the DnaB/DnaD family.</text>
</comment>
<protein>
    <submittedName>
        <fullName evidence="5">Replication initiation and membrane attachment protein, DnaB/DnaD family</fullName>
    </submittedName>
</protein>
<dbReference type="InterPro" id="IPR058660">
    <property type="entry name" value="WHD_DnaB"/>
</dbReference>
<reference evidence="6 8" key="2">
    <citation type="submission" date="2017-12" db="EMBL/GenBank/DDBJ databases">
        <title>Phylogenetic diversity of female urinary microbiome.</title>
        <authorList>
            <person name="Thomas-White K."/>
            <person name="Wolfe A.J."/>
        </authorList>
    </citation>
    <scope>NUCLEOTIDE SEQUENCE [LARGE SCALE GENOMIC DNA]</scope>
    <source>
        <strain evidence="6 8">UMB0844</strain>
    </source>
</reference>
<gene>
    <name evidence="6" type="ORF">CYJ27_03975</name>
    <name evidence="5" type="ORF">HMPREF3187_01228</name>
</gene>
<evidence type="ECO:0000313" key="8">
    <source>
        <dbReference type="Proteomes" id="UP000234775"/>
    </source>
</evidence>
<dbReference type="Pfam" id="PF25888">
    <property type="entry name" value="WHD_DnaB"/>
    <property type="match status" value="1"/>
</dbReference>
<dbReference type="Pfam" id="PF07261">
    <property type="entry name" value="DnaB_2"/>
    <property type="match status" value="1"/>
</dbReference>
<evidence type="ECO:0000313" key="5">
    <source>
        <dbReference type="EMBL" id="KXB34896.1"/>
    </source>
</evidence>
<evidence type="ECO:0000256" key="2">
    <source>
        <dbReference type="SAM" id="MobiDB-lite"/>
    </source>
</evidence>
<dbReference type="STRING" id="87541.AWM71_04965"/>
<dbReference type="OrthoDB" id="2082007at2"/>
<dbReference type="EMBL" id="LSCQ01000070">
    <property type="protein sequence ID" value="KXB34896.1"/>
    <property type="molecule type" value="Genomic_DNA"/>
</dbReference>
<feature type="domain" description="DnaB/C C-terminal" evidence="3">
    <location>
        <begin position="319"/>
        <end position="392"/>
    </location>
</feature>
<accession>A0A133XVC0</accession>
<dbReference type="Proteomes" id="UP000234775">
    <property type="component" value="Unassembled WGS sequence"/>
</dbReference>
<dbReference type="AlphaFoldDB" id="A0A133XVC0"/>
<reference evidence="5 7" key="1">
    <citation type="submission" date="2016-01" db="EMBL/GenBank/DDBJ databases">
        <authorList>
            <person name="Oliw E.H."/>
        </authorList>
    </citation>
    <scope>NUCLEOTIDE SEQUENCE [LARGE SCALE GENOMIC DNA]</scope>
    <source>
        <strain evidence="5 7">KA00635</strain>
    </source>
</reference>
<keyword evidence="8" id="KW-1185">Reference proteome</keyword>
<feature type="domain" description="Replicative helicase loading/DNA remodeling protein DnaB N-terminal winged helix" evidence="4">
    <location>
        <begin position="17"/>
        <end position="251"/>
    </location>
</feature>
<evidence type="ECO:0000259" key="4">
    <source>
        <dbReference type="Pfam" id="PF25888"/>
    </source>
</evidence>